<accession>A0A060CG59</accession>
<organism evidence="2">
    <name type="scientific">uncultured Rhodococcus sp</name>
    <dbReference type="NCBI Taxonomy" id="194249"/>
    <lineage>
        <taxon>Bacteria</taxon>
        <taxon>Bacillati</taxon>
        <taxon>Actinomycetota</taxon>
        <taxon>Actinomycetes</taxon>
        <taxon>Mycobacteriales</taxon>
        <taxon>Nocardiaceae</taxon>
        <taxon>Rhodococcus</taxon>
        <taxon>environmental samples</taxon>
    </lineage>
</organism>
<reference evidence="2" key="1">
    <citation type="journal article" date="2013" name="Environ. Microbiol.">
        <title>Seasonally variable intestinal metagenomes of the red palm weevil (Rhynchophorus ferrugineus).</title>
        <authorList>
            <person name="Jia S."/>
            <person name="Zhang X."/>
            <person name="Zhang G."/>
            <person name="Yin A."/>
            <person name="Zhang S."/>
            <person name="Li F."/>
            <person name="Wang L."/>
            <person name="Zhao D."/>
            <person name="Yun Q."/>
            <person name="Tala"/>
            <person name="Wang J."/>
            <person name="Sun G."/>
            <person name="Baabdullah M."/>
            <person name="Yu X."/>
            <person name="Hu S."/>
            <person name="Al-Mssallem I.S."/>
            <person name="Yu J."/>
        </authorList>
    </citation>
    <scope>NUCLEOTIDE SEQUENCE</scope>
</reference>
<evidence type="ECO:0000313" key="2">
    <source>
        <dbReference type="EMBL" id="AIA95668.1"/>
    </source>
</evidence>
<dbReference type="AlphaFoldDB" id="A0A060CG59"/>
<dbReference type="InterPro" id="IPR024078">
    <property type="entry name" value="LmbE-like_dom_sf"/>
</dbReference>
<dbReference type="EMBL" id="KF128304">
    <property type="protein sequence ID" value="AIA95668.1"/>
    <property type="molecule type" value="Genomic_DNA"/>
</dbReference>
<keyword evidence="1" id="KW-0862">Zinc</keyword>
<proteinExistence type="predicted"/>
<dbReference type="Gene3D" id="3.40.50.10320">
    <property type="entry name" value="LmbE-like"/>
    <property type="match status" value="1"/>
</dbReference>
<dbReference type="GO" id="GO:0016137">
    <property type="term" value="P:glycoside metabolic process"/>
    <property type="evidence" value="ECO:0007669"/>
    <property type="project" value="UniProtKB-ARBA"/>
</dbReference>
<dbReference type="SUPFAM" id="SSF102588">
    <property type="entry name" value="LmbE-like"/>
    <property type="match status" value="1"/>
</dbReference>
<feature type="non-terminal residue" evidence="2">
    <location>
        <position position="163"/>
    </location>
</feature>
<evidence type="ECO:0000256" key="1">
    <source>
        <dbReference type="ARBA" id="ARBA00022833"/>
    </source>
</evidence>
<dbReference type="Pfam" id="PF02585">
    <property type="entry name" value="PIG-L"/>
    <property type="match status" value="1"/>
</dbReference>
<protein>
    <submittedName>
        <fullName evidence="2">CAZy families CE14 protein</fullName>
    </submittedName>
</protein>
<dbReference type="InterPro" id="IPR003737">
    <property type="entry name" value="GlcNAc_PI_deacetylase-related"/>
</dbReference>
<sequence>MRILGTDPVRLLPYRDSGMDGTPQNDDPRSLVSADREAVLADVVYQIRDLQPHAIVTFGPDGVYGHPDHIRIGDITTEAAVVAGSEAMPFLGEPWQAKRLFHVAVAREDLIAAKKRGAPFFSTLSDEFIATLGVPAAEVTHVFDVRPYKELKAEAIAAHATQT</sequence>
<name>A0A060CG59_9NOCA</name>